<protein>
    <recommendedName>
        <fullName evidence="4">PE-PGRS family protein</fullName>
    </recommendedName>
</protein>
<proteinExistence type="predicted"/>
<name>A0ABS6HSA9_MYCGD</name>
<feature type="compositionally biased region" description="Basic and acidic residues" evidence="1">
    <location>
        <begin position="319"/>
        <end position="332"/>
    </location>
</feature>
<reference evidence="2 3" key="1">
    <citation type="submission" date="2021-05" db="EMBL/GenBank/DDBJ databases">
        <title>Draft Genome Sequences of Clinical Respiratory Isolates of Mycobacterium goodii Recovered in Ireland.</title>
        <authorList>
            <person name="Flanagan P.R."/>
            <person name="Mok S."/>
            <person name="Roycroft E."/>
            <person name="Rogers T.R."/>
            <person name="Fitzgibbon M."/>
        </authorList>
    </citation>
    <scope>NUCLEOTIDE SEQUENCE [LARGE SCALE GENOMIC DNA]</scope>
    <source>
        <strain evidence="2 3">14IE55</strain>
    </source>
</reference>
<sequence length="405" mass="40307">MNPIELWADVIAAAVGNVGGIVDTVLENPAPILGNVVDNQLISAQVLASFAATFGEGLVTGVGGVPAALQAATEQILAGQIYDGVSAFAVAFITPVVQGAFGALLQLGDVSAVLQNPFVNAANVVGTIVSVPTLIGAGLPILLETLAPVMQLGLTGQAIYDGVTAGDFEAVANALISLPSDMVGTILNGNQTIGNSGIIGSGFGLIPSLLSVRQAIADALQPPAVSTLAAQVTSTPEPSVNSFTLTVDEVGAVDEVGGVGEPETVSDTNIQAVAAKSTDQGSVVAEAGTEVAAAETVVQAETATEEAAVETEAEQPTETADKTAEKSAEKSNKPLVTLGNKFTPGAAGEKAHRPGQRAGAALKSIGDEVGKAVKKIGDDVKKALGVKKTKKAESGASSDNGGGAE</sequence>
<evidence type="ECO:0000256" key="1">
    <source>
        <dbReference type="SAM" id="MobiDB-lite"/>
    </source>
</evidence>
<gene>
    <name evidence="2" type="ORF">KL859_22185</name>
</gene>
<accession>A0ABS6HSA9</accession>
<feature type="compositionally biased region" description="Acidic residues" evidence="1">
    <location>
        <begin position="303"/>
        <end position="315"/>
    </location>
</feature>
<dbReference type="Proteomes" id="UP000696413">
    <property type="component" value="Unassembled WGS sequence"/>
</dbReference>
<keyword evidence="3" id="KW-1185">Reference proteome</keyword>
<evidence type="ECO:0000313" key="2">
    <source>
        <dbReference type="EMBL" id="MBU8825567.1"/>
    </source>
</evidence>
<comment type="caution">
    <text evidence="2">The sequence shown here is derived from an EMBL/GenBank/DDBJ whole genome shotgun (WGS) entry which is preliminary data.</text>
</comment>
<evidence type="ECO:0000313" key="3">
    <source>
        <dbReference type="Proteomes" id="UP000696413"/>
    </source>
</evidence>
<evidence type="ECO:0008006" key="4">
    <source>
        <dbReference type="Google" id="ProtNLM"/>
    </source>
</evidence>
<dbReference type="EMBL" id="JAHBOM010000018">
    <property type="protein sequence ID" value="MBU8825567.1"/>
    <property type="molecule type" value="Genomic_DNA"/>
</dbReference>
<organism evidence="2 3">
    <name type="scientific">Mycolicibacterium goodii</name>
    <name type="common">Mycobacterium goodii</name>
    <dbReference type="NCBI Taxonomy" id="134601"/>
    <lineage>
        <taxon>Bacteria</taxon>
        <taxon>Bacillati</taxon>
        <taxon>Actinomycetota</taxon>
        <taxon>Actinomycetes</taxon>
        <taxon>Mycobacteriales</taxon>
        <taxon>Mycobacteriaceae</taxon>
        <taxon>Mycolicibacterium</taxon>
    </lineage>
</organism>
<feature type="region of interest" description="Disordered" evidence="1">
    <location>
        <begin position="301"/>
        <end position="359"/>
    </location>
</feature>